<dbReference type="InterPro" id="IPR013321">
    <property type="entry name" value="Arc_rbn_hlx_hlx"/>
</dbReference>
<gene>
    <name evidence="1" type="ORF">DFP99_0631</name>
</gene>
<comment type="caution">
    <text evidence="1">The sequence shown here is derived from an EMBL/GenBank/DDBJ whole genome shotgun (WGS) entry which is preliminary data.</text>
</comment>
<evidence type="ECO:0000313" key="2">
    <source>
        <dbReference type="Proteomes" id="UP000254912"/>
    </source>
</evidence>
<protein>
    <submittedName>
        <fullName evidence="1">HicB-like protein involved in pilus formation</fullName>
    </submittedName>
</protein>
<dbReference type="OrthoDB" id="2141513at2"/>
<dbReference type="GeneID" id="94546194"/>
<dbReference type="GO" id="GO:0006355">
    <property type="term" value="P:regulation of DNA-templated transcription"/>
    <property type="evidence" value="ECO:0007669"/>
    <property type="project" value="InterPro"/>
</dbReference>
<keyword evidence="2" id="KW-1185">Reference proteome</keyword>
<dbReference type="Proteomes" id="UP000254912">
    <property type="component" value="Unassembled WGS sequence"/>
</dbReference>
<dbReference type="RefSeq" id="WP_070230247.1">
    <property type="nucleotide sequence ID" value="NZ_BJYO01000002.1"/>
</dbReference>
<name>A0A288QWX0_9LACO</name>
<evidence type="ECO:0000313" key="1">
    <source>
        <dbReference type="EMBL" id="RDL12196.1"/>
    </source>
</evidence>
<proteinExistence type="predicted"/>
<dbReference type="InterPro" id="IPR008651">
    <property type="entry name" value="Uncharacterised_HicB"/>
</dbReference>
<reference evidence="1 2" key="1">
    <citation type="submission" date="2018-07" db="EMBL/GenBank/DDBJ databases">
        <title>Genomic Encyclopedia of Type Strains, Phase III (KMG-III): the genomes of soil and plant-associated and newly described type strains.</title>
        <authorList>
            <person name="Whitman W."/>
        </authorList>
    </citation>
    <scope>NUCLEOTIDE SEQUENCE [LARGE SCALE GENOMIC DNA]</scope>
    <source>
        <strain evidence="1 2">CECT 7031</strain>
    </source>
</reference>
<dbReference type="AlphaFoldDB" id="A0A288QWX0"/>
<sequence>MEEKKNYSGQLSLRLTPELHERIANEADKENRSINNLVAYLLEKSLDDQLIARPTSSFEQRQFVGRTINGRSITPENGLVVVDGIYYRYLIDGNHPVEMDKAYVIIEANGNILTLRAL</sequence>
<dbReference type="KEGG" id="wso:WSWS_01002"/>
<accession>A0A288QWX0</accession>
<dbReference type="Pfam" id="PF05534">
    <property type="entry name" value="HicB"/>
    <property type="match status" value="1"/>
</dbReference>
<dbReference type="SUPFAM" id="SSF47598">
    <property type="entry name" value="Ribbon-helix-helix"/>
    <property type="match status" value="1"/>
</dbReference>
<dbReference type="Gene3D" id="1.10.1220.10">
    <property type="entry name" value="Met repressor-like"/>
    <property type="match status" value="1"/>
</dbReference>
<organism evidence="1 2">
    <name type="scientific">Weissella soli</name>
    <dbReference type="NCBI Taxonomy" id="155866"/>
    <lineage>
        <taxon>Bacteria</taxon>
        <taxon>Bacillati</taxon>
        <taxon>Bacillota</taxon>
        <taxon>Bacilli</taxon>
        <taxon>Lactobacillales</taxon>
        <taxon>Lactobacillaceae</taxon>
        <taxon>Weissella</taxon>
    </lineage>
</organism>
<dbReference type="EMBL" id="QRAS01000001">
    <property type="protein sequence ID" value="RDL12196.1"/>
    <property type="molecule type" value="Genomic_DNA"/>
</dbReference>
<dbReference type="InterPro" id="IPR010985">
    <property type="entry name" value="Ribbon_hlx_hlx"/>
</dbReference>